<dbReference type="Pfam" id="PF17481">
    <property type="entry name" value="Phage_sheath_domII"/>
    <property type="match status" value="1"/>
</dbReference>
<evidence type="ECO:0000313" key="7">
    <source>
        <dbReference type="Proteomes" id="UP000028542"/>
    </source>
</evidence>
<dbReference type="InterPro" id="IPR020287">
    <property type="entry name" value="Tail_sheath_C"/>
</dbReference>
<feature type="domain" description="Phage tail sheath protein-like beta-sandwich" evidence="3">
    <location>
        <begin position="88"/>
        <end position="173"/>
    </location>
</feature>
<proteinExistence type="inferred from homology"/>
<evidence type="ECO:0000259" key="2">
    <source>
        <dbReference type="Pfam" id="PF04984"/>
    </source>
</evidence>
<feature type="domain" description="Tail sheath protein Gp18-like" evidence="5">
    <location>
        <begin position="32"/>
        <end position="84"/>
    </location>
</feature>
<dbReference type="InterPro" id="IPR054564">
    <property type="entry name" value="Gp18_domIII_N"/>
</dbReference>
<dbReference type="Gene3D" id="2.60.40.4290">
    <property type="match status" value="1"/>
</dbReference>
<organism evidence="6 7">
    <name type="scientific">Clostridium sulfidigenes</name>
    <dbReference type="NCBI Taxonomy" id="318464"/>
    <lineage>
        <taxon>Bacteria</taxon>
        <taxon>Bacillati</taxon>
        <taxon>Bacillota</taxon>
        <taxon>Clostridia</taxon>
        <taxon>Eubacteriales</taxon>
        <taxon>Clostridiaceae</taxon>
        <taxon>Clostridium</taxon>
    </lineage>
</organism>
<dbReference type="Pfam" id="PF17482">
    <property type="entry name" value="Phage_sheath_1C"/>
    <property type="match status" value="1"/>
</dbReference>
<comment type="similarity">
    <text evidence="1">Belongs to the myoviridae tail sheath protein family.</text>
</comment>
<dbReference type="Proteomes" id="UP000028542">
    <property type="component" value="Unassembled WGS sequence"/>
</dbReference>
<reference evidence="6 7" key="1">
    <citation type="submission" date="2014-07" db="EMBL/GenBank/DDBJ databases">
        <title>Draft genome of Clostridium sulfidigenes 113A isolated from sediments associated with methane hydrate from Krishna Godavari basin.</title>
        <authorList>
            <person name="Honkalas V.S."/>
            <person name="Dabir A.P."/>
            <person name="Arora P."/>
            <person name="Dhakephalkar P.K."/>
        </authorList>
    </citation>
    <scope>NUCLEOTIDE SEQUENCE [LARGE SCALE GENOMIC DNA]</scope>
    <source>
        <strain evidence="6 7">113A</strain>
    </source>
</reference>
<dbReference type="eggNOG" id="ENOG502Z8I6">
    <property type="taxonomic scope" value="Bacteria"/>
</dbReference>
<dbReference type="AlphaFoldDB" id="A0A084JIC9"/>
<dbReference type="RefSeq" id="WP_035129029.1">
    <property type="nucleotide sequence ID" value="NZ_JPMD01000001.1"/>
</dbReference>
<evidence type="ECO:0000313" key="6">
    <source>
        <dbReference type="EMBL" id="KEZ88713.1"/>
    </source>
</evidence>
<dbReference type="Pfam" id="PF04984">
    <property type="entry name" value="Phage_sheath_1"/>
    <property type="match status" value="1"/>
</dbReference>
<name>A0A084JIC9_9CLOT</name>
<dbReference type="InterPro" id="IPR035089">
    <property type="entry name" value="Phage_sheath_subtilisin"/>
</dbReference>
<dbReference type="Pfam" id="PF22671">
    <property type="entry name" value="Gp18_domIII_N"/>
    <property type="match status" value="1"/>
</dbReference>
<feature type="domain" description="Tail sheath protein C-terminal" evidence="4">
    <location>
        <begin position="331"/>
        <end position="428"/>
    </location>
</feature>
<evidence type="ECO:0000259" key="3">
    <source>
        <dbReference type="Pfam" id="PF17481"/>
    </source>
</evidence>
<dbReference type="InterPro" id="IPR035326">
    <property type="entry name" value="Beta_sandwich_Seath"/>
</dbReference>
<comment type="caution">
    <text evidence="6">The sequence shown here is derived from an EMBL/GenBank/DDBJ whole genome shotgun (WGS) entry which is preliminary data.</text>
</comment>
<dbReference type="EMBL" id="JPMD01000001">
    <property type="protein sequence ID" value="KEZ88713.1"/>
    <property type="molecule type" value="Genomic_DNA"/>
</dbReference>
<protein>
    <recommendedName>
        <fullName evidence="8">Phage tail sheath protein</fullName>
    </recommendedName>
</protein>
<dbReference type="Gene3D" id="3.30.1490.360">
    <property type="match status" value="1"/>
</dbReference>
<dbReference type="STRING" id="318464.IO99_00615"/>
<accession>A0A084JIC9</accession>
<sequence length="430" mass="47063">MGGTWIKQDKILPGAYINILGETPLSIDIGSRGVVALPIELDWGVKGQINKIKNDSDTLSTLGYRVDDIIALREIFKNAIEVLVCKTNSGTKAEGQVVTGVTATAICEGLRGNDINIVVQESGSEFDFITYIDGEMVDKQTITTFEEFKDNDYVSLSGTGVIGAATIKLSGGETTSTSQEEYKACLESIKTYNFNTLCYGGDNSSVKSDIEKYIRSLRENEGVKVQAVVSNYSCDYEGIIIVGNGVVLEDGTELTPSQTCYWVAGATAGANLNQSNTGKVYQGAIDVVPRLLKEGMETKTLEGKMVFKVDNNQRVTLVYDINSLTTFGEKKKKSLRKNRVIRTLDNMANDISNIWEYGYKGKIDNNESGRTLYRGDLVEYCKNLQKLNAIENFTPEDITVGPGTDSDAMVVRTGVEVVDSAEKLYMTILV</sequence>
<evidence type="ECO:0000259" key="5">
    <source>
        <dbReference type="Pfam" id="PF22671"/>
    </source>
</evidence>
<gene>
    <name evidence="6" type="ORF">IO99_00615</name>
</gene>
<dbReference type="Gene3D" id="3.30.1370.220">
    <property type="match status" value="1"/>
</dbReference>
<keyword evidence="7" id="KW-1185">Reference proteome</keyword>
<evidence type="ECO:0000259" key="4">
    <source>
        <dbReference type="Pfam" id="PF17482"/>
    </source>
</evidence>
<dbReference type="Gene3D" id="3.40.50.11790">
    <property type="match status" value="1"/>
</dbReference>
<evidence type="ECO:0000256" key="1">
    <source>
        <dbReference type="ARBA" id="ARBA00008005"/>
    </source>
</evidence>
<dbReference type="Gene3D" id="3.30.360.90">
    <property type="match status" value="1"/>
</dbReference>
<feature type="domain" description="Tail sheath protein subtilisin-like" evidence="2">
    <location>
        <begin position="179"/>
        <end position="323"/>
    </location>
</feature>
<evidence type="ECO:0008006" key="8">
    <source>
        <dbReference type="Google" id="ProtNLM"/>
    </source>
</evidence>